<reference evidence="1" key="1">
    <citation type="submission" date="2014-08" db="EMBL/GenBank/DDBJ databases">
        <title>Comparative genomics of the Paenibacillus odorifer group.</title>
        <authorList>
            <person name="den Bakker H.C."/>
            <person name="Tsai Y.-C.Y.-C."/>
            <person name="Martin N."/>
            <person name="Korlach J."/>
            <person name="Wiedmann M."/>
        </authorList>
    </citation>
    <scope>NUCLEOTIDE SEQUENCE [LARGE SCALE GENOMIC DNA]</scope>
    <source>
        <strain evidence="1">DSM 13188</strain>
    </source>
</reference>
<dbReference type="Proteomes" id="UP000029518">
    <property type="component" value="Chromosome"/>
</dbReference>
<accession>A0A089LMY9</accession>
<sequence length="79" mass="8560">MSAFDEFDQERQAIDSLLLQGYTVTGIFEDLDGARVRFIPSEPAGEPVELLLLTADARKHVTTLIFGGSKPASPIGTHT</sequence>
<dbReference type="AlphaFoldDB" id="A0A089LMY9"/>
<dbReference type="OrthoDB" id="2655672at2"/>
<dbReference type="RefSeq" id="WP_042218240.1">
    <property type="nucleotide sequence ID" value="NZ_CP009285.1"/>
</dbReference>
<evidence type="ECO:0000313" key="1">
    <source>
        <dbReference type="EMBL" id="AIQ61420.1"/>
    </source>
</evidence>
<name>A0A089LMY9_PAEBO</name>
<dbReference type="KEGG" id="pbd:PBOR_34340"/>
<gene>
    <name evidence="1" type="ORF">PBOR_34340</name>
</gene>
<evidence type="ECO:0000313" key="2">
    <source>
        <dbReference type="Proteomes" id="UP000029518"/>
    </source>
</evidence>
<dbReference type="HOGENOM" id="CLU_194320_1_0_9"/>
<keyword evidence="2" id="KW-1185">Reference proteome</keyword>
<dbReference type="EMBL" id="CP009285">
    <property type="protein sequence ID" value="AIQ61420.1"/>
    <property type="molecule type" value="Genomic_DNA"/>
</dbReference>
<organism evidence="1 2">
    <name type="scientific">Paenibacillus borealis</name>
    <dbReference type="NCBI Taxonomy" id="160799"/>
    <lineage>
        <taxon>Bacteria</taxon>
        <taxon>Bacillati</taxon>
        <taxon>Bacillota</taxon>
        <taxon>Bacilli</taxon>
        <taxon>Bacillales</taxon>
        <taxon>Paenibacillaceae</taxon>
        <taxon>Paenibacillus</taxon>
    </lineage>
</organism>
<protein>
    <submittedName>
        <fullName evidence="1">Uncharacterized protein</fullName>
    </submittedName>
</protein>
<proteinExistence type="predicted"/>